<feature type="region of interest" description="Disordered" evidence="1">
    <location>
        <begin position="1"/>
        <end position="47"/>
    </location>
</feature>
<name>A0ABP0SYB8_9DINO</name>
<comment type="caution">
    <text evidence="3">The sequence shown here is derived from an EMBL/GenBank/DDBJ whole genome shotgun (WGS) entry which is preliminary data.</text>
</comment>
<evidence type="ECO:0000256" key="2">
    <source>
        <dbReference type="SAM" id="Phobius"/>
    </source>
</evidence>
<keyword evidence="2" id="KW-0472">Membrane</keyword>
<evidence type="ECO:0000313" key="3">
    <source>
        <dbReference type="EMBL" id="CAK9117381.1"/>
    </source>
</evidence>
<keyword evidence="4" id="KW-1185">Reference proteome</keyword>
<protein>
    <recommendedName>
        <fullName evidence="5">Transmembrane protein</fullName>
    </recommendedName>
</protein>
<evidence type="ECO:0000313" key="4">
    <source>
        <dbReference type="Proteomes" id="UP001642484"/>
    </source>
</evidence>
<gene>
    <name evidence="3" type="ORF">CCMP2556_LOCUS54718</name>
</gene>
<evidence type="ECO:0008006" key="5">
    <source>
        <dbReference type="Google" id="ProtNLM"/>
    </source>
</evidence>
<sequence length="380" mass="42560">MEGFTVEPEATQSEERSPQHFDLSAEDQEAFNQSPSMASGDSGEDSLQQVRERLRFLSVEDQKTVCRRECQLAQQQQEALQRQMQQTIERYRRVVQLHEAVDQTSGDRVDPEVQQKCQERIELLEAMWSKLCSEPPVSSQMSPMERAKGFAFSSYATTANAANKLKEGTGPVLEALAAARPVLGVLALASCLWSVGFTGPSTHAQRGVSLRAKKKDQTQTYNEIASIEVSEKVKSMPKYMSPEEVAADIIRQREKQLENYMDGVEIGPERSDESIGPAYFLFIPAGLGLAAALFYLSVTYQDFKERSVGMISYADVCGTAAFELKQLFFPSSQCVEPLYSMTKEEFEESQRQASLTSREQKPLPKTAQEILKEMEAKEAQ</sequence>
<organism evidence="3 4">
    <name type="scientific">Durusdinium trenchii</name>
    <dbReference type="NCBI Taxonomy" id="1381693"/>
    <lineage>
        <taxon>Eukaryota</taxon>
        <taxon>Sar</taxon>
        <taxon>Alveolata</taxon>
        <taxon>Dinophyceae</taxon>
        <taxon>Suessiales</taxon>
        <taxon>Symbiodiniaceae</taxon>
        <taxon>Durusdinium</taxon>
    </lineage>
</organism>
<keyword evidence="2" id="KW-0812">Transmembrane</keyword>
<feature type="compositionally biased region" description="Polar residues" evidence="1">
    <location>
        <begin position="30"/>
        <end position="47"/>
    </location>
</feature>
<reference evidence="3 4" key="1">
    <citation type="submission" date="2024-02" db="EMBL/GenBank/DDBJ databases">
        <authorList>
            <person name="Chen Y."/>
            <person name="Shah S."/>
            <person name="Dougan E. K."/>
            <person name="Thang M."/>
            <person name="Chan C."/>
        </authorList>
    </citation>
    <scope>NUCLEOTIDE SEQUENCE [LARGE SCALE GENOMIC DNA]</scope>
</reference>
<accession>A0ABP0SYB8</accession>
<feature type="transmembrane region" description="Helical" evidence="2">
    <location>
        <begin position="278"/>
        <end position="298"/>
    </location>
</feature>
<dbReference type="EMBL" id="CAXAMN010028683">
    <property type="protein sequence ID" value="CAK9117381.1"/>
    <property type="molecule type" value="Genomic_DNA"/>
</dbReference>
<proteinExistence type="predicted"/>
<evidence type="ECO:0000256" key="1">
    <source>
        <dbReference type="SAM" id="MobiDB-lite"/>
    </source>
</evidence>
<keyword evidence="2" id="KW-1133">Transmembrane helix</keyword>
<dbReference type="Proteomes" id="UP001642484">
    <property type="component" value="Unassembled WGS sequence"/>
</dbReference>